<dbReference type="SUPFAM" id="SSF52374">
    <property type="entry name" value="Nucleotidylyl transferase"/>
    <property type="match status" value="1"/>
</dbReference>
<dbReference type="AlphaFoldDB" id="A0A7H0FWP1"/>
<feature type="binding site" evidence="13">
    <location>
        <position position="209"/>
    </location>
    <ligand>
        <name>Zn(2+)</name>
        <dbReference type="ChEBI" id="CHEBI:29105"/>
    </ligand>
</feature>
<feature type="binding site" evidence="13">
    <location>
        <position position="234"/>
    </location>
    <ligand>
        <name>Zn(2+)</name>
        <dbReference type="ChEBI" id="CHEBI:29105"/>
    </ligand>
</feature>
<gene>
    <name evidence="13" type="primary">cysS</name>
    <name evidence="15" type="ORF">H8B22_13435</name>
</gene>
<evidence type="ECO:0000256" key="5">
    <source>
        <dbReference type="ARBA" id="ARBA00022598"/>
    </source>
</evidence>
<keyword evidence="8 13" id="KW-0862">Zinc</keyword>
<dbReference type="Proteomes" id="UP000516018">
    <property type="component" value="Chromosome"/>
</dbReference>
<keyword evidence="5 13" id="KW-0436">Ligase</keyword>
<keyword evidence="7 13" id="KW-0547">Nucleotide-binding</keyword>
<dbReference type="KEGG" id="lsx:H8B22_13435"/>
<keyword evidence="6 13" id="KW-0479">Metal-binding</keyword>
<sequence length="529" mass="58408">MSLHLFNSLTRRVEAFVPADPARVTMYVCGPTVYNYVHIGNARPYVVFGVLADLLRRRYGALSYARNVTDVDDKINNAAREQGVPISVITDKFAAAYREDMASLGIAPPDIEPEVTAHIPQIIAMIQQLIANEHAYEAQNHVLFSVASFDSYGKLSRRDPEEMLAGARVEVAPYKRDAGDFVLWKPSTDDLPGWDSPWGRGRPGWHIECSAMAAAHLGETIDIHAGGVDLQFPHHENEIAQSECAHGGRIFARYWLHNGMLTFGGTKMSKSLGNIEKIHDLVRAHPPEALRYALLSAHYRQPLDWSDALIEQSVRTLDRLYGALRDTADLPAVASAIPQEIERVLDNDLNTPMALSEISALADSVLKHTHLLRTNEKHLALATKHKSLTRVDARLMFVAWIAEGLLPAEVLPSLEEALNSDPDSEVDAAPFVRSHLQQWADSTKSLLGETRGRLLGAGLALGLLQQDPAAWFARGASSDDDARIQGLIDERAAAKKARDFARADAIRDQLFGEGILLEDTPQGVRWKRG</sequence>
<feature type="domain" description="tRNA synthetases class I catalytic" evidence="14">
    <location>
        <begin position="16"/>
        <end position="314"/>
    </location>
</feature>
<evidence type="ECO:0000256" key="4">
    <source>
        <dbReference type="ARBA" id="ARBA00022490"/>
    </source>
</evidence>
<dbReference type="PANTHER" id="PTHR10890">
    <property type="entry name" value="CYSTEINYL-TRNA SYNTHETASE"/>
    <property type="match status" value="1"/>
</dbReference>
<feature type="short sequence motif" description="'KMSKS' region" evidence="13">
    <location>
        <begin position="267"/>
        <end position="271"/>
    </location>
</feature>
<dbReference type="GO" id="GO:0005524">
    <property type="term" value="F:ATP binding"/>
    <property type="evidence" value="ECO:0007669"/>
    <property type="project" value="UniProtKB-UniRule"/>
</dbReference>
<feature type="binding site" evidence="13">
    <location>
        <position position="238"/>
    </location>
    <ligand>
        <name>Zn(2+)</name>
        <dbReference type="ChEBI" id="CHEBI:29105"/>
    </ligand>
</feature>
<evidence type="ECO:0000256" key="8">
    <source>
        <dbReference type="ARBA" id="ARBA00022833"/>
    </source>
</evidence>
<dbReference type="SUPFAM" id="SSF47323">
    <property type="entry name" value="Anticodon-binding domain of a subclass of class I aminoacyl-tRNA synthetases"/>
    <property type="match status" value="2"/>
</dbReference>
<evidence type="ECO:0000256" key="11">
    <source>
        <dbReference type="ARBA" id="ARBA00023146"/>
    </source>
</evidence>
<feature type="binding site" evidence="13">
    <location>
        <position position="270"/>
    </location>
    <ligand>
        <name>ATP</name>
        <dbReference type="ChEBI" id="CHEBI:30616"/>
    </ligand>
</feature>
<dbReference type="PRINTS" id="PR00983">
    <property type="entry name" value="TRNASYNTHCYS"/>
</dbReference>
<evidence type="ECO:0000256" key="10">
    <source>
        <dbReference type="ARBA" id="ARBA00022917"/>
    </source>
</evidence>
<organism evidence="15 16">
    <name type="scientific">Agrilutibacter terrestris</name>
    <dbReference type="NCBI Taxonomy" id="2865112"/>
    <lineage>
        <taxon>Bacteria</taxon>
        <taxon>Pseudomonadati</taxon>
        <taxon>Pseudomonadota</taxon>
        <taxon>Gammaproteobacteria</taxon>
        <taxon>Lysobacterales</taxon>
        <taxon>Lysobacteraceae</taxon>
        <taxon>Agrilutibacter</taxon>
    </lineage>
</organism>
<evidence type="ECO:0000256" key="6">
    <source>
        <dbReference type="ARBA" id="ARBA00022723"/>
    </source>
</evidence>
<dbReference type="EC" id="6.1.1.16" evidence="13"/>
<evidence type="ECO:0000256" key="7">
    <source>
        <dbReference type="ARBA" id="ARBA00022741"/>
    </source>
</evidence>
<dbReference type="Pfam" id="PF01406">
    <property type="entry name" value="tRNA-synt_1e"/>
    <property type="match status" value="1"/>
</dbReference>
<evidence type="ECO:0000256" key="3">
    <source>
        <dbReference type="ARBA" id="ARBA00011245"/>
    </source>
</evidence>
<comment type="subunit">
    <text evidence="3 13">Monomer.</text>
</comment>
<evidence type="ECO:0000256" key="9">
    <source>
        <dbReference type="ARBA" id="ARBA00022840"/>
    </source>
</evidence>
<dbReference type="EMBL" id="CP060820">
    <property type="protein sequence ID" value="QNP40457.1"/>
    <property type="molecule type" value="Genomic_DNA"/>
</dbReference>
<proteinExistence type="inferred from homology"/>
<dbReference type="InterPro" id="IPR014729">
    <property type="entry name" value="Rossmann-like_a/b/a_fold"/>
</dbReference>
<dbReference type="PANTHER" id="PTHR10890:SF3">
    <property type="entry name" value="CYSTEINE--TRNA LIGASE, CYTOPLASMIC"/>
    <property type="match status" value="1"/>
</dbReference>
<name>A0A7H0FWP1_9GAMM</name>
<accession>A0A7H0FWP1</accession>
<evidence type="ECO:0000256" key="1">
    <source>
        <dbReference type="ARBA" id="ARBA00004496"/>
    </source>
</evidence>
<evidence type="ECO:0000256" key="13">
    <source>
        <dbReference type="HAMAP-Rule" id="MF_00041"/>
    </source>
</evidence>
<dbReference type="Gene3D" id="3.40.50.620">
    <property type="entry name" value="HUPs"/>
    <property type="match status" value="1"/>
</dbReference>
<keyword evidence="16" id="KW-1185">Reference proteome</keyword>
<comment type="subcellular location">
    <subcellularLocation>
        <location evidence="1 13">Cytoplasm</location>
    </subcellularLocation>
</comment>
<comment type="similarity">
    <text evidence="2 13">Belongs to the class-I aminoacyl-tRNA synthetase family.</text>
</comment>
<evidence type="ECO:0000259" key="14">
    <source>
        <dbReference type="Pfam" id="PF01406"/>
    </source>
</evidence>
<dbReference type="NCBIfam" id="TIGR00435">
    <property type="entry name" value="cysS"/>
    <property type="match status" value="1"/>
</dbReference>
<dbReference type="InterPro" id="IPR024909">
    <property type="entry name" value="Cys-tRNA/MSH_ligase"/>
</dbReference>
<evidence type="ECO:0000256" key="12">
    <source>
        <dbReference type="ARBA" id="ARBA00047398"/>
    </source>
</evidence>
<dbReference type="RefSeq" id="WP_187711898.1">
    <property type="nucleotide sequence ID" value="NZ_CP060820.1"/>
</dbReference>
<dbReference type="GO" id="GO:0006423">
    <property type="term" value="P:cysteinyl-tRNA aminoacylation"/>
    <property type="evidence" value="ECO:0007669"/>
    <property type="project" value="UniProtKB-UniRule"/>
</dbReference>
<reference evidence="15 16" key="1">
    <citation type="submission" date="2020-08" db="EMBL/GenBank/DDBJ databases">
        <title>Lysobacter sp. II4 sp. nov., isolated from soil.</title>
        <authorList>
            <person name="Woo C.Y."/>
            <person name="Kim J."/>
        </authorList>
    </citation>
    <scope>NUCLEOTIDE SEQUENCE [LARGE SCALE GENOMIC DNA]</scope>
    <source>
        <strain evidence="15 16">II4</strain>
    </source>
</reference>
<dbReference type="FunFam" id="3.40.50.620:FF:000068">
    <property type="entry name" value="Cysteine--tRNA ligase"/>
    <property type="match status" value="1"/>
</dbReference>
<evidence type="ECO:0000313" key="16">
    <source>
        <dbReference type="Proteomes" id="UP000516018"/>
    </source>
</evidence>
<dbReference type="HAMAP" id="MF_00041">
    <property type="entry name" value="Cys_tRNA_synth"/>
    <property type="match status" value="1"/>
</dbReference>
<protein>
    <recommendedName>
        <fullName evidence="13">Cysteine--tRNA ligase</fullName>
        <ecNumber evidence="13">6.1.1.16</ecNumber>
    </recommendedName>
    <alternativeName>
        <fullName evidence="13">Cysteinyl-tRNA synthetase</fullName>
        <shortName evidence="13">CysRS</shortName>
    </alternativeName>
</protein>
<dbReference type="GO" id="GO:0005829">
    <property type="term" value="C:cytosol"/>
    <property type="evidence" value="ECO:0007669"/>
    <property type="project" value="TreeGrafter"/>
</dbReference>
<keyword evidence="4 13" id="KW-0963">Cytoplasm</keyword>
<dbReference type="CDD" id="cd00672">
    <property type="entry name" value="CysRS_core"/>
    <property type="match status" value="1"/>
</dbReference>
<evidence type="ECO:0000313" key="15">
    <source>
        <dbReference type="EMBL" id="QNP40457.1"/>
    </source>
</evidence>
<feature type="short sequence motif" description="'HIGH' region" evidence="13">
    <location>
        <begin position="31"/>
        <end position="41"/>
    </location>
</feature>
<dbReference type="InterPro" id="IPR032678">
    <property type="entry name" value="tRNA-synt_1_cat_dom"/>
</dbReference>
<keyword evidence="10 13" id="KW-0648">Protein biosynthesis</keyword>
<comment type="catalytic activity">
    <reaction evidence="12 13">
        <text>tRNA(Cys) + L-cysteine + ATP = L-cysteinyl-tRNA(Cys) + AMP + diphosphate</text>
        <dbReference type="Rhea" id="RHEA:17773"/>
        <dbReference type="Rhea" id="RHEA-COMP:9661"/>
        <dbReference type="Rhea" id="RHEA-COMP:9679"/>
        <dbReference type="ChEBI" id="CHEBI:30616"/>
        <dbReference type="ChEBI" id="CHEBI:33019"/>
        <dbReference type="ChEBI" id="CHEBI:35235"/>
        <dbReference type="ChEBI" id="CHEBI:78442"/>
        <dbReference type="ChEBI" id="CHEBI:78517"/>
        <dbReference type="ChEBI" id="CHEBI:456215"/>
        <dbReference type="EC" id="6.1.1.16"/>
    </reaction>
</comment>
<dbReference type="InterPro" id="IPR015803">
    <property type="entry name" value="Cys-tRNA-ligase"/>
</dbReference>
<dbReference type="Gene3D" id="1.20.120.1910">
    <property type="entry name" value="Cysteine-tRNA ligase, C-terminal anti-codon recognition domain"/>
    <property type="match status" value="1"/>
</dbReference>
<keyword evidence="11 13" id="KW-0030">Aminoacyl-tRNA synthetase</keyword>
<dbReference type="InterPro" id="IPR009080">
    <property type="entry name" value="tRNAsynth_Ia_anticodon-bd"/>
</dbReference>
<evidence type="ECO:0000256" key="2">
    <source>
        <dbReference type="ARBA" id="ARBA00005594"/>
    </source>
</evidence>
<keyword evidence="9 13" id="KW-0067">ATP-binding</keyword>
<feature type="binding site" evidence="13">
    <location>
        <position position="29"/>
    </location>
    <ligand>
        <name>Zn(2+)</name>
        <dbReference type="ChEBI" id="CHEBI:29105"/>
    </ligand>
</feature>
<dbReference type="GO" id="GO:0004817">
    <property type="term" value="F:cysteine-tRNA ligase activity"/>
    <property type="evidence" value="ECO:0007669"/>
    <property type="project" value="UniProtKB-UniRule"/>
</dbReference>
<comment type="cofactor">
    <cofactor evidence="13">
        <name>Zn(2+)</name>
        <dbReference type="ChEBI" id="CHEBI:29105"/>
    </cofactor>
    <text evidence="13">Binds 1 zinc ion per subunit.</text>
</comment>
<dbReference type="GO" id="GO:0008270">
    <property type="term" value="F:zinc ion binding"/>
    <property type="evidence" value="ECO:0007669"/>
    <property type="project" value="UniProtKB-UniRule"/>
</dbReference>